<keyword evidence="1" id="KW-0808">Transferase</keyword>
<protein>
    <submittedName>
        <fullName evidence="1">Probable serine threonine- kinase roco4 isoform X1</fullName>
    </submittedName>
</protein>
<name>A0A6S7JXC9_PARCT</name>
<comment type="caution">
    <text evidence="1">The sequence shown here is derived from an EMBL/GenBank/DDBJ whole genome shotgun (WGS) entry which is preliminary data.</text>
</comment>
<evidence type="ECO:0000313" key="2">
    <source>
        <dbReference type="Proteomes" id="UP001152795"/>
    </source>
</evidence>
<dbReference type="SUPFAM" id="SSF56112">
    <property type="entry name" value="Protein kinase-like (PK-like)"/>
    <property type="match status" value="1"/>
</dbReference>
<dbReference type="GO" id="GO:0005524">
    <property type="term" value="F:ATP binding"/>
    <property type="evidence" value="ECO:0007669"/>
    <property type="project" value="InterPro"/>
</dbReference>
<dbReference type="EMBL" id="CACRXK020019690">
    <property type="protein sequence ID" value="CAB4033950.1"/>
    <property type="molecule type" value="Genomic_DNA"/>
</dbReference>
<keyword evidence="2" id="KW-1185">Reference proteome</keyword>
<dbReference type="Proteomes" id="UP001152795">
    <property type="component" value="Unassembled WGS sequence"/>
</dbReference>
<accession>A0A6S7JXC9</accession>
<dbReference type="Gene3D" id="1.10.510.10">
    <property type="entry name" value="Transferase(Phosphotransferase) domain 1"/>
    <property type="match status" value="1"/>
</dbReference>
<feature type="non-terminal residue" evidence="1">
    <location>
        <position position="1"/>
    </location>
</feature>
<dbReference type="InterPro" id="IPR000719">
    <property type="entry name" value="Prot_kinase_dom"/>
</dbReference>
<dbReference type="GO" id="GO:0004672">
    <property type="term" value="F:protein kinase activity"/>
    <property type="evidence" value="ECO:0007669"/>
    <property type="project" value="InterPro"/>
</dbReference>
<evidence type="ECO:0000313" key="1">
    <source>
        <dbReference type="EMBL" id="CAB4033950.1"/>
    </source>
</evidence>
<reference evidence="1" key="1">
    <citation type="submission" date="2020-04" db="EMBL/GenBank/DDBJ databases">
        <authorList>
            <person name="Alioto T."/>
            <person name="Alioto T."/>
            <person name="Gomez Garrido J."/>
        </authorList>
    </citation>
    <scope>NUCLEOTIDE SEQUENCE</scope>
    <source>
        <strain evidence="1">A484AB</strain>
    </source>
</reference>
<dbReference type="OrthoDB" id="4062651at2759"/>
<dbReference type="InterPro" id="IPR011009">
    <property type="entry name" value="Kinase-like_dom_sf"/>
</dbReference>
<dbReference type="PROSITE" id="PS50011">
    <property type="entry name" value="PROTEIN_KINASE_DOM"/>
    <property type="match status" value="1"/>
</dbReference>
<organism evidence="1 2">
    <name type="scientific">Paramuricea clavata</name>
    <name type="common">Red gorgonian</name>
    <name type="synonym">Violescent sea-whip</name>
    <dbReference type="NCBI Taxonomy" id="317549"/>
    <lineage>
        <taxon>Eukaryota</taxon>
        <taxon>Metazoa</taxon>
        <taxon>Cnidaria</taxon>
        <taxon>Anthozoa</taxon>
        <taxon>Octocorallia</taxon>
        <taxon>Malacalcyonacea</taxon>
        <taxon>Plexauridae</taxon>
        <taxon>Paramuricea</taxon>
    </lineage>
</organism>
<gene>
    <name evidence="1" type="ORF">PACLA_8A059498</name>
</gene>
<keyword evidence="1" id="KW-0418">Kinase</keyword>
<dbReference type="AlphaFoldDB" id="A0A6S7JXC9"/>
<proteinExistence type="predicted"/>
<sequence>MTCTKNLGRGTAAFMAPEVTLPDLAKLHDSGSMDFLKKVDIWALGLVFYNLVNPSLNSPYKYDLVQNGVDTKDYSSFIEEICRKRSSQRQCHNLWNFKLLGHGNVYTVRFLIAHHSIQPIDLKFLKFSTFLKMGSNVMRPSVVVANNELANYAYDL</sequence>